<evidence type="ECO:0000256" key="6">
    <source>
        <dbReference type="RuleBase" id="RU366058"/>
    </source>
</evidence>
<accession>A0A6G1X213</accession>
<evidence type="ECO:0000256" key="2">
    <source>
        <dbReference type="ARBA" id="ARBA00022475"/>
    </source>
</evidence>
<feature type="transmembrane region" description="Helical" evidence="6">
    <location>
        <begin position="72"/>
        <end position="93"/>
    </location>
</feature>
<dbReference type="PANTHER" id="PTHR12677">
    <property type="entry name" value="GOLGI APPARATUS MEMBRANE PROTEIN TVP38-RELATED"/>
    <property type="match status" value="1"/>
</dbReference>
<evidence type="ECO:0000256" key="5">
    <source>
        <dbReference type="ARBA" id="ARBA00023136"/>
    </source>
</evidence>
<reference evidence="8 9" key="1">
    <citation type="submission" date="2019-11" db="EMBL/GenBank/DDBJ databases">
        <authorList>
            <person name="Li J."/>
        </authorList>
    </citation>
    <scope>NUCLEOTIDE SEQUENCE [LARGE SCALE GENOMIC DNA]</scope>
    <source>
        <strain evidence="8 9">J4</strain>
    </source>
</reference>
<organism evidence="8 9">
    <name type="scientific">Salinibacillus xinjiangensis</name>
    <dbReference type="NCBI Taxonomy" id="1229268"/>
    <lineage>
        <taxon>Bacteria</taxon>
        <taxon>Bacillati</taxon>
        <taxon>Bacillota</taxon>
        <taxon>Bacilli</taxon>
        <taxon>Bacillales</taxon>
        <taxon>Bacillaceae</taxon>
        <taxon>Salinibacillus</taxon>
    </lineage>
</organism>
<keyword evidence="5 6" id="KW-0472">Membrane</keyword>
<keyword evidence="2 6" id="KW-1003">Cell membrane</keyword>
<keyword evidence="9" id="KW-1185">Reference proteome</keyword>
<dbReference type="EMBL" id="WJNH01000001">
    <property type="protein sequence ID" value="MRG85023.1"/>
    <property type="molecule type" value="Genomic_DNA"/>
</dbReference>
<dbReference type="InterPro" id="IPR032816">
    <property type="entry name" value="VTT_dom"/>
</dbReference>
<protein>
    <recommendedName>
        <fullName evidence="6">TVP38/TMEM64 family membrane protein</fullName>
    </recommendedName>
</protein>
<keyword evidence="3 6" id="KW-0812">Transmembrane</keyword>
<dbReference type="InterPro" id="IPR015414">
    <property type="entry name" value="TMEM64"/>
</dbReference>
<evidence type="ECO:0000313" key="8">
    <source>
        <dbReference type="EMBL" id="MRG85023.1"/>
    </source>
</evidence>
<gene>
    <name evidence="8" type="ORF">GH754_01625</name>
</gene>
<evidence type="ECO:0000256" key="4">
    <source>
        <dbReference type="ARBA" id="ARBA00022989"/>
    </source>
</evidence>
<dbReference type="RefSeq" id="WP_153726979.1">
    <property type="nucleotide sequence ID" value="NZ_WJNH01000001.1"/>
</dbReference>
<dbReference type="Proteomes" id="UP000480185">
    <property type="component" value="Unassembled WGS sequence"/>
</dbReference>
<feature type="domain" description="VTT" evidence="7">
    <location>
        <begin position="49"/>
        <end position="171"/>
    </location>
</feature>
<dbReference type="OrthoDB" id="2381682at2"/>
<feature type="transmembrane region" description="Helical" evidence="6">
    <location>
        <begin position="113"/>
        <end position="136"/>
    </location>
</feature>
<feature type="transmembrane region" description="Helical" evidence="6">
    <location>
        <begin position="176"/>
        <end position="195"/>
    </location>
</feature>
<proteinExistence type="inferred from homology"/>
<evidence type="ECO:0000256" key="1">
    <source>
        <dbReference type="ARBA" id="ARBA00004651"/>
    </source>
</evidence>
<comment type="caution">
    <text evidence="8">The sequence shown here is derived from an EMBL/GenBank/DDBJ whole genome shotgun (WGS) entry which is preliminary data.</text>
</comment>
<sequence length="207" mass="23021">MKKIVIILIYTLLITLLLIHKDSFLTWIRSGDELSILISILFFALLVFFPAVPFLVAAGIMGASYGVAAGSGIVLTGVMIGTIAMFLLARYGFQVWTQKILSKYERVKHYEYIFENNAFIAILGLRVFPIIPTPLANVLCGVTRVNTFIYIAASALGKLPKIIIFTVVGYQATDSMFNSIIIYIIYFLILSIVVGRKFKQDNSGLHV</sequence>
<feature type="transmembrane region" description="Helical" evidence="6">
    <location>
        <begin position="37"/>
        <end position="60"/>
    </location>
</feature>
<dbReference type="Pfam" id="PF09335">
    <property type="entry name" value="VTT_dom"/>
    <property type="match status" value="1"/>
</dbReference>
<name>A0A6G1X213_9BACI</name>
<comment type="subcellular location">
    <subcellularLocation>
        <location evidence="1 6">Cell membrane</location>
        <topology evidence="1 6">Multi-pass membrane protein</topology>
    </subcellularLocation>
</comment>
<evidence type="ECO:0000256" key="3">
    <source>
        <dbReference type="ARBA" id="ARBA00022692"/>
    </source>
</evidence>
<evidence type="ECO:0000259" key="7">
    <source>
        <dbReference type="Pfam" id="PF09335"/>
    </source>
</evidence>
<comment type="similarity">
    <text evidence="6">Belongs to the TVP38/TMEM64 family.</text>
</comment>
<dbReference type="PANTHER" id="PTHR12677:SF59">
    <property type="entry name" value="GOLGI APPARATUS MEMBRANE PROTEIN TVP38-RELATED"/>
    <property type="match status" value="1"/>
</dbReference>
<dbReference type="AlphaFoldDB" id="A0A6G1X213"/>
<dbReference type="GO" id="GO:0005886">
    <property type="term" value="C:plasma membrane"/>
    <property type="evidence" value="ECO:0007669"/>
    <property type="project" value="UniProtKB-SubCell"/>
</dbReference>
<evidence type="ECO:0000313" key="9">
    <source>
        <dbReference type="Proteomes" id="UP000480185"/>
    </source>
</evidence>
<feature type="transmembrane region" description="Helical" evidence="6">
    <location>
        <begin position="148"/>
        <end position="170"/>
    </location>
</feature>
<keyword evidence="4 6" id="KW-1133">Transmembrane helix</keyword>